<dbReference type="InterPro" id="IPR030395">
    <property type="entry name" value="GP_PDE_dom"/>
</dbReference>
<feature type="domain" description="GP-PDE" evidence="2">
    <location>
        <begin position="103"/>
        <end position="350"/>
    </location>
</feature>
<dbReference type="PANTHER" id="PTHR46211:SF14">
    <property type="entry name" value="GLYCEROPHOSPHODIESTER PHOSPHODIESTERASE"/>
    <property type="match status" value="1"/>
</dbReference>
<dbReference type="Proteomes" id="UP000460221">
    <property type="component" value="Unassembled WGS sequence"/>
</dbReference>
<proteinExistence type="predicted"/>
<accession>A0A7K1FKL6</accession>
<name>A0A7K1FKL6_9ACTN</name>
<evidence type="ECO:0000313" key="4">
    <source>
        <dbReference type="Proteomes" id="UP000460221"/>
    </source>
</evidence>
<evidence type="ECO:0000256" key="1">
    <source>
        <dbReference type="SAM" id="MobiDB-lite"/>
    </source>
</evidence>
<protein>
    <recommendedName>
        <fullName evidence="2">GP-PDE domain-containing protein</fullName>
    </recommendedName>
</protein>
<dbReference type="EMBL" id="WLYK01000001">
    <property type="protein sequence ID" value="MTD13783.1"/>
    <property type="molecule type" value="Genomic_DNA"/>
</dbReference>
<dbReference type="PROSITE" id="PS51704">
    <property type="entry name" value="GP_PDE"/>
    <property type="match status" value="1"/>
</dbReference>
<dbReference type="PANTHER" id="PTHR46211">
    <property type="entry name" value="GLYCEROPHOSPHORYL DIESTER PHOSPHODIESTERASE"/>
    <property type="match status" value="1"/>
</dbReference>
<dbReference type="InterPro" id="IPR006311">
    <property type="entry name" value="TAT_signal"/>
</dbReference>
<gene>
    <name evidence="3" type="ORF">GIS00_07475</name>
</gene>
<evidence type="ECO:0000259" key="2">
    <source>
        <dbReference type="PROSITE" id="PS51704"/>
    </source>
</evidence>
<dbReference type="SUPFAM" id="SSF51695">
    <property type="entry name" value="PLC-like phosphodiesterases"/>
    <property type="match status" value="1"/>
</dbReference>
<dbReference type="PROSITE" id="PS51318">
    <property type="entry name" value="TAT"/>
    <property type="match status" value="1"/>
</dbReference>
<sequence length="550" mass="57373">MTADQHDRPIGRRRAVQGLLGAGVLLGTGAGSAAAAPASVPGAAPASVPDAVGGSVLVPDVAPLPAAADDPPRPVPDPGGAQTPASWTTVGLPVPFDAWVGRRTCIAHRGSGDAMPENSIEAFSAALAWGATCMEVSVRSTSDGLLVVLHDSTLDRTTTGSGAVAGRTAAYVGGLALKAPQLGPGWSSPAVRVPTFEQVLQVCGGRTVLAVEAKDDSAYAAILAMVRRYGLAGSVMIKVHHSNAARISAAQRDGFAVFGYFGTASEISSTTIATLAGRLRHGRDYMILWGYSSDTGHGMLADSLVTTAVRTGHQIWVAPVQRRHEADHFRALGVSGIVTSNFGYVAGTLVPATRDFWSRKKLNPGELTIAPESSTAGPTWTGPDELTLGGAQGRQQFLMLGNCSPVPAARGTYTVDIDTRWTTLPSDRAGHIDIAFGEADDRYYELQNGESNGYHAVFRADGRLQIYAHLAGQTNGELLATATGPAHTSGRWMHLRLTVTPTTITLSRTDTGVPSPVTARATDGRFRGGYLHIGRATATGVVSFRKLAIS</sequence>
<dbReference type="GO" id="GO:0006629">
    <property type="term" value="P:lipid metabolic process"/>
    <property type="evidence" value="ECO:0007669"/>
    <property type="project" value="InterPro"/>
</dbReference>
<dbReference type="Gene3D" id="2.60.120.560">
    <property type="entry name" value="Exo-inulinase, domain 1"/>
    <property type="match status" value="1"/>
</dbReference>
<reference evidence="3 4" key="1">
    <citation type="submission" date="2019-11" db="EMBL/GenBank/DDBJ databases">
        <authorList>
            <person name="Jiang L.-Q."/>
        </authorList>
    </citation>
    <scope>NUCLEOTIDE SEQUENCE [LARGE SCALE GENOMIC DNA]</scope>
    <source>
        <strain evidence="3 4">YIM 132087</strain>
    </source>
</reference>
<dbReference type="CDD" id="cd08566">
    <property type="entry name" value="GDPD_AtGDE_like"/>
    <property type="match status" value="1"/>
</dbReference>
<feature type="region of interest" description="Disordered" evidence="1">
    <location>
        <begin position="63"/>
        <end position="88"/>
    </location>
</feature>
<dbReference type="InterPro" id="IPR017946">
    <property type="entry name" value="PLC-like_Pdiesterase_TIM-brl"/>
</dbReference>
<keyword evidence="4" id="KW-1185">Reference proteome</keyword>
<dbReference type="AlphaFoldDB" id="A0A7K1FKL6"/>
<dbReference type="GO" id="GO:0008081">
    <property type="term" value="F:phosphoric diester hydrolase activity"/>
    <property type="evidence" value="ECO:0007669"/>
    <property type="project" value="InterPro"/>
</dbReference>
<dbReference type="Gene3D" id="3.20.20.190">
    <property type="entry name" value="Phosphatidylinositol (PI) phosphodiesterase"/>
    <property type="match status" value="1"/>
</dbReference>
<evidence type="ECO:0000313" key="3">
    <source>
        <dbReference type="EMBL" id="MTD13783.1"/>
    </source>
</evidence>
<comment type="caution">
    <text evidence="3">The sequence shown here is derived from an EMBL/GenBank/DDBJ whole genome shotgun (WGS) entry which is preliminary data.</text>
</comment>
<organism evidence="3 4">
    <name type="scientific">Nakamurella alba</name>
    <dbReference type="NCBI Taxonomy" id="2665158"/>
    <lineage>
        <taxon>Bacteria</taxon>
        <taxon>Bacillati</taxon>
        <taxon>Actinomycetota</taxon>
        <taxon>Actinomycetes</taxon>
        <taxon>Nakamurellales</taxon>
        <taxon>Nakamurellaceae</taxon>
        <taxon>Nakamurella</taxon>
    </lineage>
</organism>
<dbReference type="RefSeq" id="WP_154767560.1">
    <property type="nucleotide sequence ID" value="NZ_WLYK01000001.1"/>
</dbReference>
<dbReference type="Pfam" id="PF03009">
    <property type="entry name" value="GDPD"/>
    <property type="match status" value="1"/>
</dbReference>